<dbReference type="Gene3D" id="3.40.50.300">
    <property type="entry name" value="P-loop containing nucleotide triphosphate hydrolases"/>
    <property type="match status" value="1"/>
</dbReference>
<dbReference type="GO" id="GO:0016887">
    <property type="term" value="F:ATP hydrolysis activity"/>
    <property type="evidence" value="ECO:0007669"/>
    <property type="project" value="InterPro"/>
</dbReference>
<dbReference type="RefSeq" id="WP_133408942.1">
    <property type="nucleotide sequence ID" value="NZ_SMZT01000001.1"/>
</dbReference>
<evidence type="ECO:0000313" key="4">
    <source>
        <dbReference type="EMBL" id="TDL46675.1"/>
    </source>
</evidence>
<evidence type="ECO:0000259" key="3">
    <source>
        <dbReference type="PROSITE" id="PS50893"/>
    </source>
</evidence>
<dbReference type="CDD" id="cd03230">
    <property type="entry name" value="ABC_DR_subfamily_A"/>
    <property type="match status" value="1"/>
</dbReference>
<dbReference type="PANTHER" id="PTHR43158">
    <property type="entry name" value="SKFA PEPTIDE EXPORT ATP-BINDING PROTEIN SKFE"/>
    <property type="match status" value="1"/>
</dbReference>
<dbReference type="AlphaFoldDB" id="A0A4R5YMB3"/>
<dbReference type="EMBL" id="SMZT01000001">
    <property type="protein sequence ID" value="TDL46675.1"/>
    <property type="molecule type" value="Genomic_DNA"/>
</dbReference>
<dbReference type="Pfam" id="PF00005">
    <property type="entry name" value="ABC_tran"/>
    <property type="match status" value="1"/>
</dbReference>
<dbReference type="SMART" id="SM00382">
    <property type="entry name" value="AAA"/>
    <property type="match status" value="1"/>
</dbReference>
<keyword evidence="2 4" id="KW-0067">ATP-binding</keyword>
<dbReference type="Proteomes" id="UP000295163">
    <property type="component" value="Unassembled WGS sequence"/>
</dbReference>
<proteinExistence type="predicted"/>
<dbReference type="InterPro" id="IPR027417">
    <property type="entry name" value="P-loop_NTPase"/>
</dbReference>
<dbReference type="PANTHER" id="PTHR43158:SF5">
    <property type="entry name" value="ABC TRANSPORTER, ATP-BINDING PROTEIN"/>
    <property type="match status" value="1"/>
</dbReference>
<evidence type="ECO:0000256" key="2">
    <source>
        <dbReference type="ARBA" id="ARBA00022840"/>
    </source>
</evidence>
<dbReference type="InterPro" id="IPR003439">
    <property type="entry name" value="ABC_transporter-like_ATP-bd"/>
</dbReference>
<dbReference type="GO" id="GO:0005524">
    <property type="term" value="F:ATP binding"/>
    <property type="evidence" value="ECO:0007669"/>
    <property type="project" value="UniProtKB-KW"/>
</dbReference>
<gene>
    <name evidence="4" type="ORF">E2R59_01280</name>
</gene>
<dbReference type="SUPFAM" id="SSF52540">
    <property type="entry name" value="P-loop containing nucleoside triphosphate hydrolases"/>
    <property type="match status" value="1"/>
</dbReference>
<sequence length="307" mass="33442">MNGTPAPVVALRGVSRTYRETRALDGVDLDLAPDRIYGLVGRNGSGKTTLLSVIGQQVRPDRGGRVELFGRPGWENPEALSRTVLLRDRQRYPEEFRVRHVLDAAPAFYPGWDEELARGLAEDLRLPSRTRIKKLSTGQHTALGIVLGLASRAELTMLDEPYGGLDPVARELFYDRLLEDFARHPRTVVISTHLVDEVANLLDHVLLLDRGRLVLDAGLEAARASAHTVAGPAADVAGYLAERRLEQQVSREQRIGALRTVTVAAPHDDDARAAAARHGIEIEAVSLQSAVAAHGLVPVPADQLQNA</sequence>
<name>A0A4R5YMB3_KOCRO</name>
<evidence type="ECO:0000256" key="1">
    <source>
        <dbReference type="ARBA" id="ARBA00022741"/>
    </source>
</evidence>
<feature type="domain" description="ABC transporter" evidence="3">
    <location>
        <begin position="9"/>
        <end position="235"/>
    </location>
</feature>
<keyword evidence="1" id="KW-0547">Nucleotide-binding</keyword>
<reference evidence="4 5" key="1">
    <citation type="submission" date="2019-03" db="EMBL/GenBank/DDBJ databases">
        <title>Genome Sequencing and Assembly of Various Microbes Isolated from Partially Reclaimed Soil and Acid Mine Drainage (AMD) Site.</title>
        <authorList>
            <person name="Steinbock B."/>
            <person name="Bechtold R."/>
            <person name="Sevigny J.L."/>
            <person name="Thomas D."/>
            <person name="Cuthill L.R."/>
            <person name="Aveiro Johannsen E.J."/>
            <person name="Thomas K."/>
            <person name="Ghosh A."/>
        </authorList>
    </citation>
    <scope>NUCLEOTIDE SEQUENCE [LARGE SCALE GENOMIC DNA]</scope>
    <source>
        <strain evidence="4 5">S-A3</strain>
    </source>
</reference>
<dbReference type="GeneID" id="64346026"/>
<dbReference type="PROSITE" id="PS50893">
    <property type="entry name" value="ABC_TRANSPORTER_2"/>
    <property type="match status" value="1"/>
</dbReference>
<organism evidence="4 5">
    <name type="scientific">Kocuria rosea</name>
    <name type="common">Deinococcus erythromyxa</name>
    <name type="synonym">Micrococcus rubens</name>
    <dbReference type="NCBI Taxonomy" id="1275"/>
    <lineage>
        <taxon>Bacteria</taxon>
        <taxon>Bacillati</taxon>
        <taxon>Actinomycetota</taxon>
        <taxon>Actinomycetes</taxon>
        <taxon>Micrococcales</taxon>
        <taxon>Micrococcaceae</taxon>
        <taxon>Kocuria</taxon>
    </lineage>
</organism>
<comment type="caution">
    <text evidence="4">The sequence shown here is derived from an EMBL/GenBank/DDBJ whole genome shotgun (WGS) entry which is preliminary data.</text>
</comment>
<dbReference type="InterPro" id="IPR003593">
    <property type="entry name" value="AAA+_ATPase"/>
</dbReference>
<protein>
    <submittedName>
        <fullName evidence="4">ABC transporter ATP-binding protein</fullName>
    </submittedName>
</protein>
<evidence type="ECO:0000313" key="5">
    <source>
        <dbReference type="Proteomes" id="UP000295163"/>
    </source>
</evidence>
<accession>A0A4R5YMB3</accession>